<proteinExistence type="predicted"/>
<organism evidence="1 2">
    <name type="scientific">Adiantum capillus-veneris</name>
    <name type="common">Maidenhair fern</name>
    <dbReference type="NCBI Taxonomy" id="13818"/>
    <lineage>
        <taxon>Eukaryota</taxon>
        <taxon>Viridiplantae</taxon>
        <taxon>Streptophyta</taxon>
        <taxon>Embryophyta</taxon>
        <taxon>Tracheophyta</taxon>
        <taxon>Polypodiopsida</taxon>
        <taxon>Polypodiidae</taxon>
        <taxon>Polypodiales</taxon>
        <taxon>Pteridineae</taxon>
        <taxon>Pteridaceae</taxon>
        <taxon>Vittarioideae</taxon>
        <taxon>Adiantum</taxon>
    </lineage>
</organism>
<reference evidence="1" key="1">
    <citation type="submission" date="2021-01" db="EMBL/GenBank/DDBJ databases">
        <title>Adiantum capillus-veneris genome.</title>
        <authorList>
            <person name="Fang Y."/>
            <person name="Liao Q."/>
        </authorList>
    </citation>
    <scope>NUCLEOTIDE SEQUENCE</scope>
    <source>
        <strain evidence="1">H3</strain>
        <tissue evidence="1">Leaf</tissue>
    </source>
</reference>
<comment type="caution">
    <text evidence="1">The sequence shown here is derived from an EMBL/GenBank/DDBJ whole genome shotgun (WGS) entry which is preliminary data.</text>
</comment>
<evidence type="ECO:0000313" key="2">
    <source>
        <dbReference type="Proteomes" id="UP000886520"/>
    </source>
</evidence>
<accession>A0A9D4U1K0</accession>
<keyword evidence="2" id="KW-1185">Reference proteome</keyword>
<evidence type="ECO:0000313" key="1">
    <source>
        <dbReference type="EMBL" id="KAI5059931.1"/>
    </source>
</evidence>
<gene>
    <name evidence="1" type="ORF">GOP47_0024351</name>
</gene>
<sequence length="143" mass="16421">MVEIIPIEDDVSLTSSTCLCCDSVKCSSCKQSVIKDYEANRKRAYHERIKERESRIKQVDINELQHHKITAQVIKLFKQCTEGLDNKAKEEIIMSILKHRALRDLKIKSRGGEVSNDEQRVLINGMHNALKVIKRPKSSVVVY</sequence>
<name>A0A9D4U1K0_ADICA</name>
<dbReference type="Proteomes" id="UP000886520">
    <property type="component" value="Chromosome 24"/>
</dbReference>
<dbReference type="AlphaFoldDB" id="A0A9D4U1K0"/>
<dbReference type="EMBL" id="JABFUD020000024">
    <property type="protein sequence ID" value="KAI5059931.1"/>
    <property type="molecule type" value="Genomic_DNA"/>
</dbReference>
<protein>
    <submittedName>
        <fullName evidence="1">Uncharacterized protein</fullName>
    </submittedName>
</protein>